<evidence type="ECO:0000313" key="2">
    <source>
        <dbReference type="EMBL" id="KIZ03908.1"/>
    </source>
</evidence>
<dbReference type="EMBL" id="KK100760">
    <property type="protein sequence ID" value="KIZ03908.1"/>
    <property type="molecule type" value="Genomic_DNA"/>
</dbReference>
<feature type="compositionally biased region" description="Basic and acidic residues" evidence="1">
    <location>
        <begin position="11"/>
        <end position="23"/>
    </location>
</feature>
<gene>
    <name evidence="2" type="ORF">MNEG_4047</name>
</gene>
<sequence>MFATPTEDLTDEGRRSDPIDPERQGPPAFHEVSANDDAKPPLHSPRAPAGGAAGPPTEPTVAHPGSAALPEPDEKLKRKVPVNKVTGDQ</sequence>
<evidence type="ECO:0000313" key="3">
    <source>
        <dbReference type="Proteomes" id="UP000054498"/>
    </source>
</evidence>
<proteinExistence type="predicted"/>
<dbReference type="Proteomes" id="UP000054498">
    <property type="component" value="Unassembled WGS sequence"/>
</dbReference>
<protein>
    <submittedName>
        <fullName evidence="2">Uncharacterized protein</fullName>
    </submittedName>
</protein>
<dbReference type="GeneID" id="25736925"/>
<reference evidence="2 3" key="1">
    <citation type="journal article" date="2013" name="BMC Genomics">
        <title>Reconstruction of the lipid metabolism for the microalga Monoraphidium neglectum from its genome sequence reveals characteristics suitable for biofuel production.</title>
        <authorList>
            <person name="Bogen C."/>
            <person name="Al-Dilaimi A."/>
            <person name="Albersmeier A."/>
            <person name="Wichmann J."/>
            <person name="Grundmann M."/>
            <person name="Rupp O."/>
            <person name="Lauersen K.J."/>
            <person name="Blifernez-Klassen O."/>
            <person name="Kalinowski J."/>
            <person name="Goesmann A."/>
            <person name="Mussgnug J.H."/>
            <person name="Kruse O."/>
        </authorList>
    </citation>
    <scope>NUCLEOTIDE SEQUENCE [LARGE SCALE GENOMIC DNA]</scope>
    <source>
        <strain evidence="2 3">SAG 48.87</strain>
    </source>
</reference>
<keyword evidence="3" id="KW-1185">Reference proteome</keyword>
<dbReference type="KEGG" id="mng:MNEG_4047"/>
<dbReference type="RefSeq" id="XP_013902927.1">
    <property type="nucleotide sequence ID" value="XM_014047473.1"/>
</dbReference>
<evidence type="ECO:0000256" key="1">
    <source>
        <dbReference type="SAM" id="MobiDB-lite"/>
    </source>
</evidence>
<accession>A0A0D2JZG6</accession>
<feature type="region of interest" description="Disordered" evidence="1">
    <location>
        <begin position="1"/>
        <end position="89"/>
    </location>
</feature>
<name>A0A0D2JZG6_9CHLO</name>
<organism evidence="2 3">
    <name type="scientific">Monoraphidium neglectum</name>
    <dbReference type="NCBI Taxonomy" id="145388"/>
    <lineage>
        <taxon>Eukaryota</taxon>
        <taxon>Viridiplantae</taxon>
        <taxon>Chlorophyta</taxon>
        <taxon>core chlorophytes</taxon>
        <taxon>Chlorophyceae</taxon>
        <taxon>CS clade</taxon>
        <taxon>Sphaeropleales</taxon>
        <taxon>Selenastraceae</taxon>
        <taxon>Monoraphidium</taxon>
    </lineage>
</organism>
<dbReference type="AlphaFoldDB" id="A0A0D2JZG6"/>